<reference evidence="2" key="1">
    <citation type="submission" date="2020-08" db="EMBL/GenBank/DDBJ databases">
        <authorList>
            <person name="Cejkova D."/>
            <person name="Kubasova T."/>
            <person name="Jahodarova E."/>
            <person name="Rychlik I."/>
        </authorList>
    </citation>
    <scope>NUCLEOTIDE SEQUENCE</scope>
    <source>
        <strain evidence="2">An559</strain>
    </source>
</reference>
<dbReference type="Proteomes" id="UP000774750">
    <property type="component" value="Unassembled WGS sequence"/>
</dbReference>
<accession>A0A939BF75</accession>
<dbReference type="InterPro" id="IPR003848">
    <property type="entry name" value="DUF218"/>
</dbReference>
<evidence type="ECO:0000313" key="2">
    <source>
        <dbReference type="EMBL" id="MBM6921283.1"/>
    </source>
</evidence>
<reference evidence="2" key="2">
    <citation type="journal article" date="2021" name="Sci. Rep.">
        <title>The distribution of antibiotic resistance genes in chicken gut microbiota commensals.</title>
        <authorList>
            <person name="Juricova H."/>
            <person name="Matiasovicova J."/>
            <person name="Kubasova T."/>
            <person name="Cejkova D."/>
            <person name="Rychlik I."/>
        </authorList>
    </citation>
    <scope>NUCLEOTIDE SEQUENCE</scope>
    <source>
        <strain evidence="2">An559</strain>
    </source>
</reference>
<gene>
    <name evidence="2" type="ORF">H6A12_08960</name>
</gene>
<feature type="domain" description="DUF218" evidence="1">
    <location>
        <begin position="54"/>
        <end position="173"/>
    </location>
</feature>
<dbReference type="Pfam" id="PF02698">
    <property type="entry name" value="DUF218"/>
    <property type="match status" value="1"/>
</dbReference>
<name>A0A939BF75_9FIRM</name>
<dbReference type="InterPro" id="IPR051599">
    <property type="entry name" value="Cell_Envelope_Assoc"/>
</dbReference>
<comment type="caution">
    <text evidence="2">The sequence shown here is derived from an EMBL/GenBank/DDBJ whole genome shotgun (WGS) entry which is preliminary data.</text>
</comment>
<dbReference type="GO" id="GO:0005886">
    <property type="term" value="C:plasma membrane"/>
    <property type="evidence" value="ECO:0007669"/>
    <property type="project" value="TreeGrafter"/>
</dbReference>
<dbReference type="EMBL" id="JACJKY010000014">
    <property type="protein sequence ID" value="MBM6921283.1"/>
    <property type="molecule type" value="Genomic_DNA"/>
</dbReference>
<evidence type="ECO:0000259" key="1">
    <source>
        <dbReference type="Pfam" id="PF02698"/>
    </source>
</evidence>
<keyword evidence="3" id="KW-1185">Reference proteome</keyword>
<dbReference type="CDD" id="cd06259">
    <property type="entry name" value="YdcF-like"/>
    <property type="match status" value="1"/>
</dbReference>
<evidence type="ECO:0000313" key="3">
    <source>
        <dbReference type="Proteomes" id="UP000774750"/>
    </source>
</evidence>
<dbReference type="PANTHER" id="PTHR30336">
    <property type="entry name" value="INNER MEMBRANE PROTEIN, PROBABLE PERMEASE"/>
    <property type="match status" value="1"/>
</dbReference>
<dbReference type="PANTHER" id="PTHR30336:SF6">
    <property type="entry name" value="INTEGRAL MEMBRANE PROTEIN"/>
    <property type="match status" value="1"/>
</dbReference>
<protein>
    <submittedName>
        <fullName evidence="2">YdcF family protein</fullName>
    </submittedName>
</protein>
<sequence>MSHHISRLFFRLILFAVIVCVLCTAFVLAADFFVRHNSADAILTETEAGTKSFDCILVLGAGVRGGEPSPLLAERLDMGISLFQAGVSDRILVSGDHGQKDYDEVNIMKSYAVTRGVNSEAVFMDHAGFSTYESMYRAKEIFGVKRVLIVTQEYHLSRAIYDARAMGMEAYGVSADKTRMAGQLSRDFREIFARAKDVIYCAVKPKPTYLGEAIPIGGNGNVTNDL</sequence>
<dbReference type="RefSeq" id="WP_204447064.1">
    <property type="nucleotide sequence ID" value="NZ_JACJKY010000014.1"/>
</dbReference>
<proteinExistence type="predicted"/>
<organism evidence="2 3">
    <name type="scientific">Merdimmobilis hominis</name>
    <dbReference type="NCBI Taxonomy" id="2897707"/>
    <lineage>
        <taxon>Bacteria</taxon>
        <taxon>Bacillati</taxon>
        <taxon>Bacillota</taxon>
        <taxon>Clostridia</taxon>
        <taxon>Eubacteriales</taxon>
        <taxon>Oscillospiraceae</taxon>
        <taxon>Merdimmobilis</taxon>
    </lineage>
</organism>
<dbReference type="AlphaFoldDB" id="A0A939BF75"/>